<evidence type="ECO:0000256" key="2">
    <source>
        <dbReference type="ARBA" id="ARBA00004651"/>
    </source>
</evidence>
<name>A0A455T7Z3_9CHLR</name>
<keyword evidence="15 24" id="KW-0472">Membrane</keyword>
<evidence type="ECO:0000313" key="25">
    <source>
        <dbReference type="EMBL" id="BBH95576.1"/>
    </source>
</evidence>
<evidence type="ECO:0000256" key="21">
    <source>
        <dbReference type="ARBA" id="ARBA00032396"/>
    </source>
</evidence>
<feature type="transmembrane region" description="Helical" evidence="24">
    <location>
        <begin position="131"/>
        <end position="151"/>
    </location>
</feature>
<evidence type="ECO:0000256" key="23">
    <source>
        <dbReference type="ARBA" id="ARBA00033406"/>
    </source>
</evidence>
<evidence type="ECO:0000256" key="10">
    <source>
        <dbReference type="ARBA" id="ARBA00022679"/>
    </source>
</evidence>
<protein>
    <recommendedName>
        <fullName evidence="7">Phosphatidate cytidylyltransferase</fullName>
        <ecNumber evidence="6">2.7.7.41</ecNumber>
    </recommendedName>
    <alternativeName>
        <fullName evidence="20">CDP-DAG synthase</fullName>
    </alternativeName>
    <alternativeName>
        <fullName evidence="22">CDP-DG synthase</fullName>
    </alternativeName>
    <alternativeName>
        <fullName evidence="18">CDP-diacylglycerol synthase</fullName>
    </alternativeName>
    <alternativeName>
        <fullName evidence="21">CDP-diglyceride pyrophosphorylase</fullName>
    </alternativeName>
    <alternativeName>
        <fullName evidence="23">CDP-diglyceride synthase</fullName>
    </alternativeName>
    <alternativeName>
        <fullName evidence="19">CTP:phosphatidate cytidylyltransferase</fullName>
    </alternativeName>
</protein>
<evidence type="ECO:0000256" key="16">
    <source>
        <dbReference type="ARBA" id="ARBA00023209"/>
    </source>
</evidence>
<comment type="subcellular location">
    <subcellularLocation>
        <location evidence="2">Cell membrane</location>
        <topology evidence="2">Multi-pass membrane protein</topology>
    </subcellularLocation>
</comment>
<comment type="pathway">
    <text evidence="3">Phospholipid metabolism; CDP-diacylglycerol biosynthesis; CDP-diacylglycerol from sn-glycerol 3-phosphate: step 3/3.</text>
</comment>
<feature type="transmembrane region" description="Helical" evidence="24">
    <location>
        <begin position="78"/>
        <end position="95"/>
    </location>
</feature>
<comment type="similarity">
    <text evidence="5">Belongs to the CDS family.</text>
</comment>
<evidence type="ECO:0000256" key="9">
    <source>
        <dbReference type="ARBA" id="ARBA00022516"/>
    </source>
</evidence>
<evidence type="ECO:0000256" key="12">
    <source>
        <dbReference type="ARBA" id="ARBA00022695"/>
    </source>
</evidence>
<evidence type="ECO:0000256" key="18">
    <source>
        <dbReference type="ARBA" id="ARBA00029893"/>
    </source>
</evidence>
<evidence type="ECO:0000256" key="15">
    <source>
        <dbReference type="ARBA" id="ARBA00023136"/>
    </source>
</evidence>
<evidence type="ECO:0000256" key="22">
    <source>
        <dbReference type="ARBA" id="ARBA00032743"/>
    </source>
</evidence>
<keyword evidence="8" id="KW-1003">Cell membrane</keyword>
<keyword evidence="9" id="KW-0444">Lipid biosynthesis</keyword>
<dbReference type="AlphaFoldDB" id="A0A455T7Z3"/>
<evidence type="ECO:0000256" key="3">
    <source>
        <dbReference type="ARBA" id="ARBA00005119"/>
    </source>
</evidence>
<evidence type="ECO:0000256" key="20">
    <source>
        <dbReference type="ARBA" id="ARBA00032253"/>
    </source>
</evidence>
<keyword evidence="16" id="KW-0594">Phospholipid biosynthesis</keyword>
<gene>
    <name evidence="25" type="primary">cdsA</name>
    <name evidence="25" type="ORF">KTA_37750</name>
</gene>
<evidence type="ECO:0000256" key="13">
    <source>
        <dbReference type="ARBA" id="ARBA00022989"/>
    </source>
</evidence>
<dbReference type="GO" id="GO:0004605">
    <property type="term" value="F:phosphatidate cytidylyltransferase activity"/>
    <property type="evidence" value="ECO:0007669"/>
    <property type="project" value="UniProtKB-EC"/>
</dbReference>
<feature type="transmembrane region" description="Helical" evidence="24">
    <location>
        <begin position="279"/>
        <end position="296"/>
    </location>
</feature>
<accession>A0A455T7Z3</accession>
<feature type="transmembrane region" description="Helical" evidence="24">
    <location>
        <begin position="229"/>
        <end position="249"/>
    </location>
</feature>
<evidence type="ECO:0000256" key="6">
    <source>
        <dbReference type="ARBA" id="ARBA00012487"/>
    </source>
</evidence>
<evidence type="ECO:0000256" key="14">
    <source>
        <dbReference type="ARBA" id="ARBA00023098"/>
    </source>
</evidence>
<keyword evidence="12 25" id="KW-0548">Nucleotidyltransferase</keyword>
<dbReference type="PANTHER" id="PTHR46382:SF1">
    <property type="entry name" value="PHOSPHATIDATE CYTIDYLYLTRANSFERASE"/>
    <property type="match status" value="1"/>
</dbReference>
<evidence type="ECO:0000256" key="17">
    <source>
        <dbReference type="ARBA" id="ARBA00023264"/>
    </source>
</evidence>
<evidence type="ECO:0000256" key="24">
    <source>
        <dbReference type="SAM" id="Phobius"/>
    </source>
</evidence>
<dbReference type="PANTHER" id="PTHR46382">
    <property type="entry name" value="PHOSPHATIDATE CYTIDYLYLTRANSFERASE"/>
    <property type="match status" value="1"/>
</dbReference>
<keyword evidence="13 24" id="KW-1133">Transmembrane helix</keyword>
<evidence type="ECO:0000256" key="19">
    <source>
        <dbReference type="ARBA" id="ARBA00031825"/>
    </source>
</evidence>
<evidence type="ECO:0000256" key="11">
    <source>
        <dbReference type="ARBA" id="ARBA00022692"/>
    </source>
</evidence>
<proteinExistence type="inferred from homology"/>
<comment type="pathway">
    <text evidence="4">Lipid metabolism.</text>
</comment>
<feature type="transmembrane region" description="Helical" evidence="24">
    <location>
        <begin position="163"/>
        <end position="184"/>
    </location>
</feature>
<keyword evidence="14" id="KW-0443">Lipid metabolism</keyword>
<keyword evidence="10 25" id="KW-0808">Transferase</keyword>
<feature type="transmembrane region" description="Helical" evidence="24">
    <location>
        <begin position="205"/>
        <end position="223"/>
    </location>
</feature>
<evidence type="ECO:0000256" key="7">
    <source>
        <dbReference type="ARBA" id="ARBA00019373"/>
    </source>
</evidence>
<feature type="transmembrane region" description="Helical" evidence="24">
    <location>
        <begin position="101"/>
        <end position="119"/>
    </location>
</feature>
<reference evidence="25" key="1">
    <citation type="submission" date="2018-12" db="EMBL/GenBank/DDBJ databases">
        <title>Novel natural products biosynthetic potential of the class Ktedonobacteria.</title>
        <authorList>
            <person name="Zheng Y."/>
            <person name="Saitou A."/>
            <person name="Wang C.M."/>
            <person name="Toyoda A."/>
            <person name="Minakuchi Y."/>
            <person name="Sekiguchi Y."/>
            <person name="Ueda K."/>
            <person name="Takano H."/>
            <person name="Sakai Y."/>
            <person name="Yokota A."/>
            <person name="Yabe S."/>
        </authorList>
    </citation>
    <scope>NUCLEOTIDE SEQUENCE</scope>
    <source>
        <strain evidence="25">A3-2</strain>
    </source>
</reference>
<dbReference type="Pfam" id="PF01148">
    <property type="entry name" value="CTP_transf_1"/>
    <property type="match status" value="1"/>
</dbReference>
<comment type="catalytic activity">
    <reaction evidence="1">
        <text>a 1,2-diacyl-sn-glycero-3-phosphate + CTP + H(+) = a CDP-1,2-diacyl-sn-glycerol + diphosphate</text>
        <dbReference type="Rhea" id="RHEA:16229"/>
        <dbReference type="ChEBI" id="CHEBI:15378"/>
        <dbReference type="ChEBI" id="CHEBI:33019"/>
        <dbReference type="ChEBI" id="CHEBI:37563"/>
        <dbReference type="ChEBI" id="CHEBI:58332"/>
        <dbReference type="ChEBI" id="CHEBI:58608"/>
        <dbReference type="EC" id="2.7.7.41"/>
    </reaction>
</comment>
<evidence type="ECO:0000256" key="4">
    <source>
        <dbReference type="ARBA" id="ARBA00005189"/>
    </source>
</evidence>
<dbReference type="EC" id="2.7.7.41" evidence="6"/>
<feature type="transmembrane region" description="Helical" evidence="24">
    <location>
        <begin position="49"/>
        <end position="66"/>
    </location>
</feature>
<dbReference type="EMBL" id="AP019377">
    <property type="protein sequence ID" value="BBH95576.1"/>
    <property type="molecule type" value="Genomic_DNA"/>
</dbReference>
<dbReference type="GO" id="GO:0005886">
    <property type="term" value="C:plasma membrane"/>
    <property type="evidence" value="ECO:0007669"/>
    <property type="project" value="UniProtKB-SubCell"/>
</dbReference>
<keyword evidence="17" id="KW-1208">Phospholipid metabolism</keyword>
<evidence type="ECO:0000256" key="1">
    <source>
        <dbReference type="ARBA" id="ARBA00001698"/>
    </source>
</evidence>
<evidence type="ECO:0000256" key="8">
    <source>
        <dbReference type="ARBA" id="ARBA00022475"/>
    </source>
</evidence>
<dbReference type="GO" id="GO:0016024">
    <property type="term" value="P:CDP-diacylglycerol biosynthetic process"/>
    <property type="evidence" value="ECO:0007669"/>
    <property type="project" value="TreeGrafter"/>
</dbReference>
<sequence length="298" mass="32969">MERATEKQVQSGKRAADSGGQWANTLVLRVLTAVIAIPIVLLVVWLGGWVAFAAALFVLAWGCYELHQMMLHSGSRPLLWMSFGLGVLLLLASMFPQWRLLLLEISLGVALLVAFPLLFWRERLDGSLVDWALTVVFALYLGWPLSLLLLLRGSQFGWPPPRGLWWLLLLFAAVWTFDSAAFFTGHFLGRHKLAPHISPGKTWEGVFGGLLCTLILCLLLASWLLQVPWYLALILGLALSLAATLGDLAESLMKRQAQVKDSGQLMPGHGGLLDRIDSLLFAAVVVYFFSQLVLLVPR</sequence>
<organism evidence="25">
    <name type="scientific">Thermogemmatispora argillosa</name>
    <dbReference type="NCBI Taxonomy" id="2045280"/>
    <lineage>
        <taxon>Bacteria</taxon>
        <taxon>Bacillati</taxon>
        <taxon>Chloroflexota</taxon>
        <taxon>Ktedonobacteria</taxon>
        <taxon>Thermogemmatisporales</taxon>
        <taxon>Thermogemmatisporaceae</taxon>
        <taxon>Thermogemmatispora</taxon>
    </lineage>
</organism>
<keyword evidence="11 24" id="KW-0812">Transmembrane</keyword>
<evidence type="ECO:0000256" key="5">
    <source>
        <dbReference type="ARBA" id="ARBA00010185"/>
    </source>
</evidence>